<reference evidence="1 2" key="1">
    <citation type="submission" date="2020-08" db="EMBL/GenBank/DDBJ databases">
        <title>Genomic Encyclopedia of Type Strains, Phase IV (KMG-V): Genome sequencing to study the core and pangenomes of soil and plant-associated prokaryotes.</title>
        <authorList>
            <person name="Whitman W."/>
        </authorList>
    </citation>
    <scope>NUCLEOTIDE SEQUENCE [LARGE SCALE GENOMIC DNA]</scope>
    <source>
        <strain evidence="1 2">SEMIA 4060</strain>
    </source>
</reference>
<evidence type="ECO:0000313" key="1">
    <source>
        <dbReference type="EMBL" id="MBB6489202.1"/>
    </source>
</evidence>
<gene>
    <name evidence="1" type="ORF">GGD46_006529</name>
</gene>
<sequence length="222" mass="24712">MAHVGPGLALSLIHPYVWGWIRKGNRMEHLTTAQAAFVVDAPLDTFKKVVERAPIKPQLVKRGGRNIRQFGQAELVFLHAYDELKQALTPKSQSEFYEALRSSLKRGHAKEVVFGKQRYDIGQHLVFVERKLKELDKLTAQIDLSGKEPLIRGTQIEAHRIAALLDAGATVKDVLRDYPSLKEQQVVSAGVYAEAHPKAGRPYPKQTAKAAMRAADLSALDD</sequence>
<proteinExistence type="predicted"/>
<dbReference type="Pfam" id="PF04255">
    <property type="entry name" value="DUF433"/>
    <property type="match status" value="1"/>
</dbReference>
<name>A0A7X0MFN4_9HYPH</name>
<dbReference type="SUPFAM" id="SSF46689">
    <property type="entry name" value="Homeodomain-like"/>
    <property type="match status" value="1"/>
</dbReference>
<dbReference type="InterPro" id="IPR009057">
    <property type="entry name" value="Homeodomain-like_sf"/>
</dbReference>
<dbReference type="Proteomes" id="UP000565576">
    <property type="component" value="Unassembled WGS sequence"/>
</dbReference>
<organism evidence="1 2">
    <name type="scientific">Rhizobium lusitanum</name>
    <dbReference type="NCBI Taxonomy" id="293958"/>
    <lineage>
        <taxon>Bacteria</taxon>
        <taxon>Pseudomonadati</taxon>
        <taxon>Pseudomonadota</taxon>
        <taxon>Alphaproteobacteria</taxon>
        <taxon>Hyphomicrobiales</taxon>
        <taxon>Rhizobiaceae</taxon>
        <taxon>Rhizobium/Agrobacterium group</taxon>
        <taxon>Rhizobium</taxon>
    </lineage>
</organism>
<comment type="caution">
    <text evidence="1">The sequence shown here is derived from an EMBL/GenBank/DDBJ whole genome shotgun (WGS) entry which is preliminary data.</text>
</comment>
<protein>
    <submittedName>
        <fullName evidence="1">Uncharacterized protein (DUF433 family)</fullName>
    </submittedName>
</protein>
<dbReference type="Gene3D" id="1.10.10.10">
    <property type="entry name" value="Winged helix-like DNA-binding domain superfamily/Winged helix DNA-binding domain"/>
    <property type="match status" value="1"/>
</dbReference>
<dbReference type="InterPro" id="IPR007367">
    <property type="entry name" value="DUF433"/>
</dbReference>
<dbReference type="InterPro" id="IPR036388">
    <property type="entry name" value="WH-like_DNA-bd_sf"/>
</dbReference>
<evidence type="ECO:0000313" key="2">
    <source>
        <dbReference type="Proteomes" id="UP000565576"/>
    </source>
</evidence>
<dbReference type="AlphaFoldDB" id="A0A7X0MFN4"/>
<accession>A0A7X0MFN4</accession>
<dbReference type="EMBL" id="JACHBG010000033">
    <property type="protein sequence ID" value="MBB6489202.1"/>
    <property type="molecule type" value="Genomic_DNA"/>
</dbReference>